<dbReference type="EMBL" id="GGEC01065937">
    <property type="protein sequence ID" value="MBX46421.1"/>
    <property type="molecule type" value="Transcribed_RNA"/>
</dbReference>
<reference evidence="1" key="1">
    <citation type="submission" date="2018-02" db="EMBL/GenBank/DDBJ databases">
        <title>Rhizophora mucronata_Transcriptome.</title>
        <authorList>
            <person name="Meera S.P."/>
            <person name="Sreeshan A."/>
            <person name="Augustine A."/>
        </authorList>
    </citation>
    <scope>NUCLEOTIDE SEQUENCE</scope>
    <source>
        <tissue evidence="1">Leaf</tissue>
    </source>
</reference>
<proteinExistence type="predicted"/>
<protein>
    <submittedName>
        <fullName evidence="1">Uncharacterized protein</fullName>
    </submittedName>
</protein>
<organism evidence="1">
    <name type="scientific">Rhizophora mucronata</name>
    <name type="common">Asiatic mangrove</name>
    <dbReference type="NCBI Taxonomy" id="61149"/>
    <lineage>
        <taxon>Eukaryota</taxon>
        <taxon>Viridiplantae</taxon>
        <taxon>Streptophyta</taxon>
        <taxon>Embryophyta</taxon>
        <taxon>Tracheophyta</taxon>
        <taxon>Spermatophyta</taxon>
        <taxon>Magnoliopsida</taxon>
        <taxon>eudicotyledons</taxon>
        <taxon>Gunneridae</taxon>
        <taxon>Pentapetalae</taxon>
        <taxon>rosids</taxon>
        <taxon>fabids</taxon>
        <taxon>Malpighiales</taxon>
        <taxon>Rhizophoraceae</taxon>
        <taxon>Rhizophora</taxon>
    </lineage>
</organism>
<accession>A0A2P2NVP4</accession>
<dbReference type="AlphaFoldDB" id="A0A2P2NVP4"/>
<name>A0A2P2NVP4_RHIMU</name>
<evidence type="ECO:0000313" key="1">
    <source>
        <dbReference type="EMBL" id="MBX46421.1"/>
    </source>
</evidence>
<sequence length="34" mass="3811">MAKALRYLGLTILMDMHLYALTNNPNARAVLAFC</sequence>